<protein>
    <submittedName>
        <fullName evidence="2">Uncharacterized protein</fullName>
    </submittedName>
</protein>
<dbReference type="EMBL" id="CH933807">
    <property type="protein sequence ID" value="KRG03090.1"/>
    <property type="molecule type" value="Genomic_DNA"/>
</dbReference>
<keyword evidence="3" id="KW-1185">Reference proteome</keyword>
<feature type="chain" id="PRO_5006387862" evidence="1">
    <location>
        <begin position="20"/>
        <end position="329"/>
    </location>
</feature>
<evidence type="ECO:0000256" key="1">
    <source>
        <dbReference type="SAM" id="SignalP"/>
    </source>
</evidence>
<sequence length="329" mass="38828">MSCNWIILIFLHGILAVQSKKLIARAHFNSEDENQIKQKMTALTDTQSGHYENNFEYLSSLTELIVNRLSHKSISEKLSDIEKFQAYNNRRLDLEGQIENRVNRVNFEIESLPHGHTCKEFYMQQKSALESAYTRNNLVKQHILNENSNNCPSKNDFNGYNGHNNYNNEQNNNNNPRNDIIENIDSHINSALGHYQNNREYSERLNALYMAKQSHWRSSQLIHAVNKFHHFNTRRLDLEKQIESRERQIDFEMESLPHGHSCRKFYLHQKMTLERAYVMNNISKQNIVGKTRKNCPFKYDSNEHLSGSNGGNGQWPRWHVRPDRYNSFE</sequence>
<dbReference type="AlphaFoldDB" id="A0A0Q9XED0"/>
<gene>
    <name evidence="2" type="primary">Dmoj\GI26089</name>
    <name evidence="2" type="ORF">Dmoj_GI26089</name>
</gene>
<evidence type="ECO:0000313" key="3">
    <source>
        <dbReference type="Proteomes" id="UP000009192"/>
    </source>
</evidence>
<feature type="signal peptide" evidence="1">
    <location>
        <begin position="1"/>
        <end position="19"/>
    </location>
</feature>
<dbReference type="Proteomes" id="UP000009192">
    <property type="component" value="Unassembled WGS sequence"/>
</dbReference>
<dbReference type="OrthoDB" id="7861733at2759"/>
<reference evidence="2 3" key="1">
    <citation type="journal article" date="2007" name="Nature">
        <title>Evolution of genes and genomes on the Drosophila phylogeny.</title>
        <authorList>
            <consortium name="Drosophila 12 Genomes Consortium"/>
            <person name="Clark A.G."/>
            <person name="Eisen M.B."/>
            <person name="Smith D.R."/>
            <person name="Bergman C.M."/>
            <person name="Oliver B."/>
            <person name="Markow T.A."/>
            <person name="Kaufman T.C."/>
            <person name="Kellis M."/>
            <person name="Gelbart W."/>
            <person name="Iyer V.N."/>
            <person name="Pollard D.A."/>
            <person name="Sackton T.B."/>
            <person name="Larracuente A.M."/>
            <person name="Singh N.D."/>
            <person name="Abad J.P."/>
            <person name="Abt D.N."/>
            <person name="Adryan B."/>
            <person name="Aguade M."/>
            <person name="Akashi H."/>
            <person name="Anderson W.W."/>
            <person name="Aquadro C.F."/>
            <person name="Ardell D.H."/>
            <person name="Arguello R."/>
            <person name="Artieri C.G."/>
            <person name="Barbash D.A."/>
            <person name="Barker D."/>
            <person name="Barsanti P."/>
            <person name="Batterham P."/>
            <person name="Batzoglou S."/>
            <person name="Begun D."/>
            <person name="Bhutkar A."/>
            <person name="Blanco E."/>
            <person name="Bosak S.A."/>
            <person name="Bradley R.K."/>
            <person name="Brand A.D."/>
            <person name="Brent M.R."/>
            <person name="Brooks A.N."/>
            <person name="Brown R.H."/>
            <person name="Butlin R.K."/>
            <person name="Caggese C."/>
            <person name="Calvi B.R."/>
            <person name="Bernardo de Carvalho A."/>
            <person name="Caspi A."/>
            <person name="Castrezana S."/>
            <person name="Celniker S.E."/>
            <person name="Chang J.L."/>
            <person name="Chapple C."/>
            <person name="Chatterji S."/>
            <person name="Chinwalla A."/>
            <person name="Civetta A."/>
            <person name="Clifton S.W."/>
            <person name="Comeron J.M."/>
            <person name="Costello J.C."/>
            <person name="Coyne J.A."/>
            <person name="Daub J."/>
            <person name="David R.G."/>
            <person name="Delcher A.L."/>
            <person name="Delehaunty K."/>
            <person name="Do C.B."/>
            <person name="Ebling H."/>
            <person name="Edwards K."/>
            <person name="Eickbush T."/>
            <person name="Evans J.D."/>
            <person name="Filipski A."/>
            <person name="Findeiss S."/>
            <person name="Freyhult E."/>
            <person name="Fulton L."/>
            <person name="Fulton R."/>
            <person name="Garcia A.C."/>
            <person name="Gardiner A."/>
            <person name="Garfield D.A."/>
            <person name="Garvin B.E."/>
            <person name="Gibson G."/>
            <person name="Gilbert D."/>
            <person name="Gnerre S."/>
            <person name="Godfrey J."/>
            <person name="Good R."/>
            <person name="Gotea V."/>
            <person name="Gravely B."/>
            <person name="Greenberg A.J."/>
            <person name="Griffiths-Jones S."/>
            <person name="Gross S."/>
            <person name="Guigo R."/>
            <person name="Gustafson E.A."/>
            <person name="Haerty W."/>
            <person name="Hahn M.W."/>
            <person name="Halligan D.L."/>
            <person name="Halpern A.L."/>
            <person name="Halter G.M."/>
            <person name="Han M.V."/>
            <person name="Heger A."/>
            <person name="Hillier L."/>
            <person name="Hinrichs A.S."/>
            <person name="Holmes I."/>
            <person name="Hoskins R.A."/>
            <person name="Hubisz M.J."/>
            <person name="Hultmark D."/>
            <person name="Huntley M.A."/>
            <person name="Jaffe D.B."/>
            <person name="Jagadeeshan S."/>
            <person name="Jeck W.R."/>
            <person name="Johnson J."/>
            <person name="Jones C.D."/>
            <person name="Jordan W.C."/>
            <person name="Karpen G.H."/>
            <person name="Kataoka E."/>
            <person name="Keightley P.D."/>
            <person name="Kheradpour P."/>
            <person name="Kirkness E.F."/>
            <person name="Koerich L.B."/>
            <person name="Kristiansen K."/>
            <person name="Kudrna D."/>
            <person name="Kulathinal R.J."/>
            <person name="Kumar S."/>
            <person name="Kwok R."/>
            <person name="Lander E."/>
            <person name="Langley C.H."/>
            <person name="Lapoint R."/>
            <person name="Lazzaro B.P."/>
            <person name="Lee S.J."/>
            <person name="Levesque L."/>
            <person name="Li R."/>
            <person name="Lin C.F."/>
            <person name="Lin M.F."/>
            <person name="Lindblad-Toh K."/>
            <person name="Llopart A."/>
            <person name="Long M."/>
            <person name="Low L."/>
            <person name="Lozovsky E."/>
            <person name="Lu J."/>
            <person name="Luo M."/>
            <person name="Machado C.A."/>
            <person name="Makalowski W."/>
            <person name="Marzo M."/>
            <person name="Matsuda M."/>
            <person name="Matzkin L."/>
            <person name="McAllister B."/>
            <person name="McBride C.S."/>
            <person name="McKernan B."/>
            <person name="McKernan K."/>
            <person name="Mendez-Lago M."/>
            <person name="Minx P."/>
            <person name="Mollenhauer M.U."/>
            <person name="Montooth K."/>
            <person name="Mount S.M."/>
            <person name="Mu X."/>
            <person name="Myers E."/>
            <person name="Negre B."/>
            <person name="Newfeld S."/>
            <person name="Nielsen R."/>
            <person name="Noor M.A."/>
            <person name="O'Grady P."/>
            <person name="Pachter L."/>
            <person name="Papaceit M."/>
            <person name="Parisi M.J."/>
            <person name="Parisi M."/>
            <person name="Parts L."/>
            <person name="Pedersen J.S."/>
            <person name="Pesole G."/>
            <person name="Phillippy A.M."/>
            <person name="Ponting C.P."/>
            <person name="Pop M."/>
            <person name="Porcelli D."/>
            <person name="Powell J.R."/>
            <person name="Prohaska S."/>
            <person name="Pruitt K."/>
            <person name="Puig M."/>
            <person name="Quesneville H."/>
            <person name="Ram K.R."/>
            <person name="Rand D."/>
            <person name="Rasmussen M.D."/>
            <person name="Reed L.K."/>
            <person name="Reenan R."/>
            <person name="Reily A."/>
            <person name="Remington K.A."/>
            <person name="Rieger T.T."/>
            <person name="Ritchie M.G."/>
            <person name="Robin C."/>
            <person name="Rogers Y.H."/>
            <person name="Rohde C."/>
            <person name="Rozas J."/>
            <person name="Rubenfield M.J."/>
            <person name="Ruiz A."/>
            <person name="Russo S."/>
            <person name="Salzberg S.L."/>
            <person name="Sanchez-Gracia A."/>
            <person name="Saranga D.J."/>
            <person name="Sato H."/>
            <person name="Schaeffer S.W."/>
            <person name="Schatz M.C."/>
            <person name="Schlenke T."/>
            <person name="Schwartz R."/>
            <person name="Segarra C."/>
            <person name="Singh R.S."/>
            <person name="Sirot L."/>
            <person name="Sirota M."/>
            <person name="Sisneros N.B."/>
            <person name="Smith C.D."/>
            <person name="Smith T.F."/>
            <person name="Spieth J."/>
            <person name="Stage D.E."/>
            <person name="Stark A."/>
            <person name="Stephan W."/>
            <person name="Strausberg R.L."/>
            <person name="Strempel S."/>
            <person name="Sturgill D."/>
            <person name="Sutton G."/>
            <person name="Sutton G.G."/>
            <person name="Tao W."/>
            <person name="Teichmann S."/>
            <person name="Tobari Y.N."/>
            <person name="Tomimura Y."/>
            <person name="Tsolas J.M."/>
            <person name="Valente V.L."/>
            <person name="Venter E."/>
            <person name="Venter J.C."/>
            <person name="Vicario S."/>
            <person name="Vieira F.G."/>
            <person name="Vilella A.J."/>
            <person name="Villasante A."/>
            <person name="Walenz B."/>
            <person name="Wang J."/>
            <person name="Wasserman M."/>
            <person name="Watts T."/>
            <person name="Wilson D."/>
            <person name="Wilson R.K."/>
            <person name="Wing R.A."/>
            <person name="Wolfner M.F."/>
            <person name="Wong A."/>
            <person name="Wong G.K."/>
            <person name="Wu C.I."/>
            <person name="Wu G."/>
            <person name="Yamamoto D."/>
            <person name="Yang H.P."/>
            <person name="Yang S.P."/>
            <person name="Yorke J.A."/>
            <person name="Yoshida K."/>
            <person name="Zdobnov E."/>
            <person name="Zhang P."/>
            <person name="Zhang Y."/>
            <person name="Zimin A.V."/>
            <person name="Baldwin J."/>
            <person name="Abdouelleil A."/>
            <person name="Abdulkadir J."/>
            <person name="Abebe A."/>
            <person name="Abera B."/>
            <person name="Abreu J."/>
            <person name="Acer S.C."/>
            <person name="Aftuck L."/>
            <person name="Alexander A."/>
            <person name="An P."/>
            <person name="Anderson E."/>
            <person name="Anderson S."/>
            <person name="Arachi H."/>
            <person name="Azer M."/>
            <person name="Bachantsang P."/>
            <person name="Barry A."/>
            <person name="Bayul T."/>
            <person name="Berlin A."/>
            <person name="Bessette D."/>
            <person name="Bloom T."/>
            <person name="Blye J."/>
            <person name="Boguslavskiy L."/>
            <person name="Bonnet C."/>
            <person name="Boukhgalter B."/>
            <person name="Bourzgui I."/>
            <person name="Brown A."/>
            <person name="Cahill P."/>
            <person name="Channer S."/>
            <person name="Cheshatsang Y."/>
            <person name="Chuda L."/>
            <person name="Citroen M."/>
            <person name="Collymore A."/>
            <person name="Cooke P."/>
            <person name="Costello M."/>
            <person name="D'Aco K."/>
            <person name="Daza R."/>
            <person name="De Haan G."/>
            <person name="DeGray S."/>
            <person name="DeMaso C."/>
            <person name="Dhargay N."/>
            <person name="Dooley K."/>
            <person name="Dooley E."/>
            <person name="Doricent M."/>
            <person name="Dorje P."/>
            <person name="Dorjee K."/>
            <person name="Dupes A."/>
            <person name="Elong R."/>
            <person name="Falk J."/>
            <person name="Farina A."/>
            <person name="Faro S."/>
            <person name="Ferguson D."/>
            <person name="Fisher S."/>
            <person name="Foley C.D."/>
            <person name="Franke A."/>
            <person name="Friedrich D."/>
            <person name="Gadbois L."/>
            <person name="Gearin G."/>
            <person name="Gearin C.R."/>
            <person name="Giannoukos G."/>
            <person name="Goode T."/>
            <person name="Graham J."/>
            <person name="Grandbois E."/>
            <person name="Grewal S."/>
            <person name="Gyaltsen K."/>
            <person name="Hafez N."/>
            <person name="Hagos B."/>
            <person name="Hall J."/>
            <person name="Henson C."/>
            <person name="Hollinger A."/>
            <person name="Honan T."/>
            <person name="Huard M.D."/>
            <person name="Hughes L."/>
            <person name="Hurhula B."/>
            <person name="Husby M.E."/>
            <person name="Kamat A."/>
            <person name="Kanga B."/>
            <person name="Kashin S."/>
            <person name="Khazanovich D."/>
            <person name="Kisner P."/>
            <person name="Lance K."/>
            <person name="Lara M."/>
            <person name="Lee W."/>
            <person name="Lennon N."/>
            <person name="Letendre F."/>
            <person name="LeVine R."/>
            <person name="Lipovsky A."/>
            <person name="Liu X."/>
            <person name="Liu J."/>
            <person name="Liu S."/>
            <person name="Lokyitsang T."/>
            <person name="Lokyitsang Y."/>
            <person name="Lubonja R."/>
            <person name="Lui A."/>
            <person name="MacDonald P."/>
            <person name="Magnisalis V."/>
            <person name="Maru K."/>
            <person name="Matthews C."/>
            <person name="McCusker W."/>
            <person name="McDonough S."/>
            <person name="Mehta T."/>
            <person name="Meldrim J."/>
            <person name="Meneus L."/>
            <person name="Mihai O."/>
            <person name="Mihalev A."/>
            <person name="Mihova T."/>
            <person name="Mittelman R."/>
            <person name="Mlenga V."/>
            <person name="Montmayeur A."/>
            <person name="Mulrain L."/>
            <person name="Navidi A."/>
            <person name="Naylor J."/>
            <person name="Negash T."/>
            <person name="Nguyen T."/>
            <person name="Nguyen N."/>
            <person name="Nicol R."/>
            <person name="Norbu C."/>
            <person name="Norbu N."/>
            <person name="Novod N."/>
            <person name="O'Neill B."/>
            <person name="Osman S."/>
            <person name="Markiewicz E."/>
            <person name="Oyono O.L."/>
            <person name="Patti C."/>
            <person name="Phunkhang P."/>
            <person name="Pierre F."/>
            <person name="Priest M."/>
            <person name="Raghuraman S."/>
            <person name="Rege F."/>
            <person name="Reyes R."/>
            <person name="Rise C."/>
            <person name="Rogov P."/>
            <person name="Ross K."/>
            <person name="Ryan E."/>
            <person name="Settipalli S."/>
            <person name="Shea T."/>
            <person name="Sherpa N."/>
            <person name="Shi L."/>
            <person name="Shih D."/>
            <person name="Sparrow T."/>
            <person name="Spaulding J."/>
            <person name="Stalker J."/>
            <person name="Stange-Thomann N."/>
            <person name="Stavropoulos S."/>
            <person name="Stone C."/>
            <person name="Strader C."/>
            <person name="Tesfaye S."/>
            <person name="Thomson T."/>
            <person name="Thoulutsang Y."/>
            <person name="Thoulutsang D."/>
            <person name="Topham K."/>
            <person name="Topping I."/>
            <person name="Tsamla T."/>
            <person name="Vassiliev H."/>
            <person name="Vo A."/>
            <person name="Wangchuk T."/>
            <person name="Wangdi T."/>
            <person name="Weiand M."/>
            <person name="Wilkinson J."/>
            <person name="Wilson A."/>
            <person name="Yadav S."/>
            <person name="Young G."/>
            <person name="Yu Q."/>
            <person name="Zembek L."/>
            <person name="Zhong D."/>
            <person name="Zimmer A."/>
            <person name="Zwirko Z."/>
            <person name="Jaffe D.B."/>
            <person name="Alvarez P."/>
            <person name="Brockman W."/>
            <person name="Butler J."/>
            <person name="Chin C."/>
            <person name="Gnerre S."/>
            <person name="Grabherr M."/>
            <person name="Kleber M."/>
            <person name="Mauceli E."/>
            <person name="MacCallum I."/>
        </authorList>
    </citation>
    <scope>NUCLEOTIDE SEQUENCE [LARGE SCALE GENOMIC DNA]</scope>
    <source>
        <strain evidence="3">Tucson 15081-1352.22</strain>
    </source>
</reference>
<dbReference type="KEGG" id="dmo:Dmoj_GI26089"/>
<dbReference type="InParanoid" id="A0A0Q9XED0"/>
<proteinExistence type="predicted"/>
<name>A0A0Q9XED0_DROMO</name>
<organism evidence="2 3">
    <name type="scientific">Drosophila mojavensis</name>
    <name type="common">Fruit fly</name>
    <dbReference type="NCBI Taxonomy" id="7230"/>
    <lineage>
        <taxon>Eukaryota</taxon>
        <taxon>Metazoa</taxon>
        <taxon>Ecdysozoa</taxon>
        <taxon>Arthropoda</taxon>
        <taxon>Hexapoda</taxon>
        <taxon>Insecta</taxon>
        <taxon>Pterygota</taxon>
        <taxon>Neoptera</taxon>
        <taxon>Endopterygota</taxon>
        <taxon>Diptera</taxon>
        <taxon>Brachycera</taxon>
        <taxon>Muscomorpha</taxon>
        <taxon>Ephydroidea</taxon>
        <taxon>Drosophilidae</taxon>
        <taxon>Drosophila</taxon>
    </lineage>
</organism>
<evidence type="ECO:0000313" key="2">
    <source>
        <dbReference type="EMBL" id="KRG03090.1"/>
    </source>
</evidence>
<keyword evidence="1" id="KW-0732">Signal</keyword>
<accession>A0A0Q9XED0</accession>